<accession>A0A8T1P1N7</accession>
<evidence type="ECO:0000313" key="1">
    <source>
        <dbReference type="EMBL" id="KAG6635664.1"/>
    </source>
</evidence>
<organism evidence="1 2">
    <name type="scientific">Carya illinoinensis</name>
    <name type="common">Pecan</name>
    <dbReference type="NCBI Taxonomy" id="32201"/>
    <lineage>
        <taxon>Eukaryota</taxon>
        <taxon>Viridiplantae</taxon>
        <taxon>Streptophyta</taxon>
        <taxon>Embryophyta</taxon>
        <taxon>Tracheophyta</taxon>
        <taxon>Spermatophyta</taxon>
        <taxon>Magnoliopsida</taxon>
        <taxon>eudicotyledons</taxon>
        <taxon>Gunneridae</taxon>
        <taxon>Pentapetalae</taxon>
        <taxon>rosids</taxon>
        <taxon>fabids</taxon>
        <taxon>Fagales</taxon>
        <taxon>Juglandaceae</taxon>
        <taxon>Carya</taxon>
    </lineage>
</organism>
<reference evidence="1" key="1">
    <citation type="submission" date="2020-12" db="EMBL/GenBank/DDBJ databases">
        <title>WGS assembly of Carya illinoinensis cv. Pawnee.</title>
        <authorList>
            <person name="Platts A."/>
            <person name="Shu S."/>
            <person name="Wright S."/>
            <person name="Barry K."/>
            <person name="Edger P."/>
            <person name="Pires J.C."/>
            <person name="Schmutz J."/>
        </authorList>
    </citation>
    <scope>NUCLEOTIDE SEQUENCE</scope>
    <source>
        <tissue evidence="1">Leaf</tissue>
    </source>
</reference>
<dbReference type="EMBL" id="CM031819">
    <property type="protein sequence ID" value="KAG6635664.1"/>
    <property type="molecule type" value="Genomic_DNA"/>
</dbReference>
<protein>
    <submittedName>
        <fullName evidence="1">Uncharacterized protein</fullName>
    </submittedName>
</protein>
<name>A0A8T1P1N7_CARIL</name>
<dbReference type="AlphaFoldDB" id="A0A8T1P1N7"/>
<keyword evidence="2" id="KW-1185">Reference proteome</keyword>
<sequence length="31" mass="3668">MPFIFHEKLFPYCAIFFSMKIDSLLNMLLSA</sequence>
<dbReference type="Proteomes" id="UP000811609">
    <property type="component" value="Chromosome 11"/>
</dbReference>
<comment type="caution">
    <text evidence="1">The sequence shown here is derived from an EMBL/GenBank/DDBJ whole genome shotgun (WGS) entry which is preliminary data.</text>
</comment>
<proteinExistence type="predicted"/>
<evidence type="ECO:0000313" key="2">
    <source>
        <dbReference type="Proteomes" id="UP000811609"/>
    </source>
</evidence>
<gene>
    <name evidence="1" type="ORF">CIPAW_11G058800</name>
</gene>